<proteinExistence type="predicted"/>
<feature type="region of interest" description="Disordered" evidence="1">
    <location>
        <begin position="84"/>
        <end position="106"/>
    </location>
</feature>
<gene>
    <name evidence="2" type="ORF">A9Y76_24085</name>
</gene>
<name>A0A192A5F2_9RALS</name>
<dbReference type="EMBL" id="CP016023">
    <property type="protein sequence ID" value="ANJ75573.1"/>
    <property type="molecule type" value="Genomic_DNA"/>
</dbReference>
<evidence type="ECO:0000256" key="1">
    <source>
        <dbReference type="SAM" id="MobiDB-lite"/>
    </source>
</evidence>
<dbReference type="AlphaFoldDB" id="A0A192A5F2"/>
<dbReference type="Proteomes" id="UP000078572">
    <property type="component" value="Chromosome 2"/>
</dbReference>
<keyword evidence="3" id="KW-1185">Reference proteome</keyword>
<organism evidence="2 3">
    <name type="scientific">Ralstonia insidiosa</name>
    <dbReference type="NCBI Taxonomy" id="190721"/>
    <lineage>
        <taxon>Bacteria</taxon>
        <taxon>Pseudomonadati</taxon>
        <taxon>Pseudomonadota</taxon>
        <taxon>Betaproteobacteria</taxon>
        <taxon>Burkholderiales</taxon>
        <taxon>Burkholderiaceae</taxon>
        <taxon>Ralstonia</taxon>
    </lineage>
</organism>
<evidence type="ECO:0000313" key="3">
    <source>
        <dbReference type="Proteomes" id="UP000078572"/>
    </source>
</evidence>
<protein>
    <submittedName>
        <fullName evidence="2">Uncharacterized protein</fullName>
    </submittedName>
</protein>
<accession>A0A192A5F2</accession>
<sequence>MRGPFNTFSLSSDCWLEAGHPTIDYTRQRCPIDPHDAQTMPFTSMSLSVLLLGFARLSAADRKAFLTQLNQFILASPHQRRSKIQTWEEDGGASAAARAEPLEKPM</sequence>
<evidence type="ECO:0000313" key="2">
    <source>
        <dbReference type="EMBL" id="ANJ75573.1"/>
    </source>
</evidence>
<reference evidence="3" key="1">
    <citation type="submission" date="2016-06" db="EMBL/GenBank/DDBJ databases">
        <authorList>
            <person name="Xu Y."/>
            <person name="Nagy A."/>
            <person name="Yan X."/>
            <person name="Kim S.W."/>
            <person name="Haley B."/>
            <person name="Liu N.T."/>
            <person name="Nou X."/>
        </authorList>
    </citation>
    <scope>NUCLEOTIDE SEQUENCE [LARGE SCALE GENOMIC DNA]</scope>
    <source>
        <strain evidence="3">ATCC 49129</strain>
    </source>
</reference>